<evidence type="ECO:0000313" key="4">
    <source>
        <dbReference type="Proteomes" id="UP000184275"/>
    </source>
</evidence>
<dbReference type="CDD" id="cd04186">
    <property type="entry name" value="GT_2_like_c"/>
    <property type="match status" value="1"/>
</dbReference>
<dbReference type="InterPro" id="IPR029044">
    <property type="entry name" value="Nucleotide-diphossugar_trans"/>
</dbReference>
<proteinExistence type="predicted"/>
<sequence length="512" mass="57031">MEAPYSCSVIIVAYNSRDYIPACLSSVTSALENIDSEIIVVDNGSPVPILPAQKQAFPQVKWVDSPENLGFGKGCNLAARSATKDVLFFVNPDTVVSKETFAKTLAYMASKADAGAVGCKILNGDGTLQWACRRSFPSPFAAICKTIGLSALFPKSKLFASYNMTYLNPDEETPVDAVSGSFLGVKRSTFEQLGGFDEDYFMYGEDLDICLRIKKLGFNNYYYPGTSILHFKGQSSKTRRFRTFVEFYLAMIIFAKKHHNYHLPTFVIALGIFFASLVGVFSRLVPQWWKMLVDIFCVGLCAFGYSYHTEISGHLFGVLALSIWLPMVAAGDYVSPKLAGFSLFKFLLPFSAIGVLVSVFLLNADWVISIAALTSVLACVFWRRLLFWLRYFYRIFSGNAKRSILLGGTTDALSCWFDRYHLKTGLNILGCVTNNPERVSEENREHLLGGFEQLSAICRRTGCKELLVLSDANGFRENYDKDLIAALGIRPKLLIGTENNTNYAVVDLNYFC</sequence>
<feature type="transmembrane region" description="Helical" evidence="1">
    <location>
        <begin position="370"/>
        <end position="393"/>
    </location>
</feature>
<dbReference type="PANTHER" id="PTHR43179">
    <property type="entry name" value="RHAMNOSYLTRANSFERASE WBBL"/>
    <property type="match status" value="1"/>
</dbReference>
<dbReference type="PANTHER" id="PTHR43179:SF7">
    <property type="entry name" value="RHAMNOSYLTRANSFERASE WBBL"/>
    <property type="match status" value="1"/>
</dbReference>
<accession>A0A1M6X8E9</accession>
<evidence type="ECO:0000256" key="1">
    <source>
        <dbReference type="SAM" id="Phobius"/>
    </source>
</evidence>
<feature type="domain" description="Glycosyltransferase 2-like" evidence="2">
    <location>
        <begin position="8"/>
        <end position="140"/>
    </location>
</feature>
<keyword evidence="3" id="KW-0808">Transferase</keyword>
<evidence type="ECO:0000259" key="2">
    <source>
        <dbReference type="Pfam" id="PF00535"/>
    </source>
</evidence>
<gene>
    <name evidence="3" type="ORF">SAMN05720469_12923</name>
</gene>
<dbReference type="EMBL" id="FRAW01000029">
    <property type="protein sequence ID" value="SHL02055.1"/>
    <property type="molecule type" value="Genomic_DNA"/>
</dbReference>
<dbReference type="Gene3D" id="3.90.550.10">
    <property type="entry name" value="Spore Coat Polysaccharide Biosynthesis Protein SpsA, Chain A"/>
    <property type="match status" value="1"/>
</dbReference>
<reference evidence="4" key="1">
    <citation type="submission" date="2016-11" db="EMBL/GenBank/DDBJ databases">
        <authorList>
            <person name="Varghese N."/>
            <person name="Submissions S."/>
        </authorList>
    </citation>
    <scope>NUCLEOTIDE SEQUENCE [LARGE SCALE GENOMIC DNA]</scope>
    <source>
        <strain evidence="4">UWOS</strain>
    </source>
</reference>
<name>A0A1M6X8E9_9BACT</name>
<protein>
    <submittedName>
        <fullName evidence="3">Glycosyltransferase, GT2 family</fullName>
    </submittedName>
</protein>
<keyword evidence="1" id="KW-1133">Transmembrane helix</keyword>
<dbReference type="Proteomes" id="UP000184275">
    <property type="component" value="Unassembled WGS sequence"/>
</dbReference>
<keyword evidence="4" id="KW-1185">Reference proteome</keyword>
<dbReference type="SUPFAM" id="SSF53448">
    <property type="entry name" value="Nucleotide-diphospho-sugar transferases"/>
    <property type="match status" value="1"/>
</dbReference>
<dbReference type="GO" id="GO:0016740">
    <property type="term" value="F:transferase activity"/>
    <property type="evidence" value="ECO:0007669"/>
    <property type="project" value="UniProtKB-KW"/>
</dbReference>
<dbReference type="InterPro" id="IPR001173">
    <property type="entry name" value="Glyco_trans_2-like"/>
</dbReference>
<keyword evidence="1" id="KW-0472">Membrane</keyword>
<evidence type="ECO:0000313" key="3">
    <source>
        <dbReference type="EMBL" id="SHL02055.1"/>
    </source>
</evidence>
<feature type="transmembrane region" description="Helical" evidence="1">
    <location>
        <begin position="288"/>
        <end position="307"/>
    </location>
</feature>
<keyword evidence="1" id="KW-0812">Transmembrane</keyword>
<organism evidence="3 4">
    <name type="scientific">Fibrobacter intestinalis</name>
    <dbReference type="NCBI Taxonomy" id="28122"/>
    <lineage>
        <taxon>Bacteria</taxon>
        <taxon>Pseudomonadati</taxon>
        <taxon>Fibrobacterota</taxon>
        <taxon>Fibrobacteria</taxon>
        <taxon>Fibrobacterales</taxon>
        <taxon>Fibrobacteraceae</taxon>
        <taxon>Fibrobacter</taxon>
    </lineage>
</organism>
<feature type="transmembrane region" description="Helical" evidence="1">
    <location>
        <begin position="313"/>
        <end position="334"/>
    </location>
</feature>
<dbReference type="RefSeq" id="WP_073305577.1">
    <property type="nucleotide sequence ID" value="NZ_FRAW01000029.1"/>
</dbReference>
<dbReference type="Pfam" id="PF00535">
    <property type="entry name" value="Glycos_transf_2"/>
    <property type="match status" value="1"/>
</dbReference>
<feature type="transmembrane region" description="Helical" evidence="1">
    <location>
        <begin position="346"/>
        <end position="364"/>
    </location>
</feature>
<dbReference type="AlphaFoldDB" id="A0A1M6X8E9"/>
<feature type="transmembrane region" description="Helical" evidence="1">
    <location>
        <begin position="261"/>
        <end position="281"/>
    </location>
</feature>